<reference evidence="2" key="1">
    <citation type="submission" date="2017-12" db="EMBL/GenBank/DDBJ databases">
        <title>High-resolution comparative analysis of great ape genomes.</title>
        <authorList>
            <person name="Pollen A."/>
            <person name="Hastie A."/>
            <person name="Hormozdiari F."/>
            <person name="Dougherty M."/>
            <person name="Liu R."/>
            <person name="Chaisson M."/>
            <person name="Hoppe E."/>
            <person name="Hill C."/>
            <person name="Pang A."/>
            <person name="Hillier L."/>
            <person name="Baker C."/>
            <person name="Armstrong J."/>
            <person name="Shendure J."/>
            <person name="Paten B."/>
            <person name="Wilson R."/>
            <person name="Chao H."/>
            <person name="Schneider V."/>
            <person name="Ventura M."/>
            <person name="Kronenberg Z."/>
            <person name="Murali S."/>
            <person name="Gordon D."/>
            <person name="Cantsilieris S."/>
            <person name="Munson K."/>
            <person name="Nelson B."/>
            <person name="Raja A."/>
            <person name="Underwood J."/>
            <person name="Diekhans M."/>
            <person name="Fiddes I."/>
            <person name="Haussler D."/>
            <person name="Eichler E."/>
        </authorList>
    </citation>
    <scope>NUCLEOTIDE SEQUENCE [LARGE SCALE GENOMIC DNA]</scope>
    <source>
        <strain evidence="2">Susie</strain>
    </source>
</reference>
<feature type="region of interest" description="Disordered" evidence="1">
    <location>
        <begin position="1"/>
        <end position="30"/>
    </location>
</feature>
<evidence type="ECO:0000313" key="2">
    <source>
        <dbReference type="EMBL" id="PNJ39783.1"/>
    </source>
</evidence>
<gene>
    <name evidence="2" type="ORF">CR201_G0030720</name>
</gene>
<feature type="region of interest" description="Disordered" evidence="1">
    <location>
        <begin position="51"/>
        <end position="91"/>
    </location>
</feature>
<organism evidence="2">
    <name type="scientific">Pongo abelii</name>
    <name type="common">Sumatran orangutan</name>
    <name type="synonym">Pongo pygmaeus abelii</name>
    <dbReference type="NCBI Taxonomy" id="9601"/>
    <lineage>
        <taxon>Eukaryota</taxon>
        <taxon>Metazoa</taxon>
        <taxon>Chordata</taxon>
        <taxon>Craniata</taxon>
        <taxon>Vertebrata</taxon>
        <taxon>Euteleostomi</taxon>
        <taxon>Mammalia</taxon>
        <taxon>Eutheria</taxon>
        <taxon>Euarchontoglires</taxon>
        <taxon>Primates</taxon>
        <taxon>Haplorrhini</taxon>
        <taxon>Catarrhini</taxon>
        <taxon>Hominidae</taxon>
        <taxon>Pongo</taxon>
    </lineage>
</organism>
<dbReference type="AlphaFoldDB" id="A0A2J8U3D5"/>
<proteinExistence type="predicted"/>
<protein>
    <submittedName>
        <fullName evidence="2">ZNF438 isoform 10</fullName>
    </submittedName>
</protein>
<name>A0A2J8U3D5_PONAB</name>
<dbReference type="EMBL" id="NDHI03003473">
    <property type="protein sequence ID" value="PNJ39783.1"/>
    <property type="molecule type" value="Genomic_DNA"/>
</dbReference>
<evidence type="ECO:0000256" key="1">
    <source>
        <dbReference type="SAM" id="MobiDB-lite"/>
    </source>
</evidence>
<feature type="compositionally biased region" description="Polar residues" evidence="1">
    <location>
        <begin position="16"/>
        <end position="30"/>
    </location>
</feature>
<feature type="compositionally biased region" description="Polar residues" evidence="1">
    <location>
        <begin position="80"/>
        <end position="91"/>
    </location>
</feature>
<sequence>MQNSLSVPPKDEGESNIPSGTIQSRKGLQNKSQFRTIAPKIVPKVLTSRMLPCHSPSHSDQDLRPTVIRYPPPQKALMQPPSQETYQRTET</sequence>
<comment type="caution">
    <text evidence="2">The sequence shown here is derived from an EMBL/GenBank/DDBJ whole genome shotgun (WGS) entry which is preliminary data.</text>
</comment>
<accession>A0A2J8U3D5</accession>